<proteinExistence type="inferred from homology"/>
<dbReference type="Proteomes" id="UP000196074">
    <property type="component" value="Unassembled WGS sequence"/>
</dbReference>
<dbReference type="GO" id="GO:0006310">
    <property type="term" value="P:DNA recombination"/>
    <property type="evidence" value="ECO:0007669"/>
    <property type="project" value="InterPro"/>
</dbReference>
<reference evidence="4" key="1">
    <citation type="submission" date="2017-04" db="EMBL/GenBank/DDBJ databases">
        <title>Function of individual gut microbiota members based on whole genome sequencing of pure cultures obtained from chicken caecum.</title>
        <authorList>
            <person name="Medvecky M."/>
            <person name="Cejkova D."/>
            <person name="Polansky O."/>
            <person name="Karasova D."/>
            <person name="Kubasova T."/>
            <person name="Cizek A."/>
            <person name="Rychlik I."/>
        </authorList>
    </citation>
    <scope>NUCLEOTIDE SEQUENCE [LARGE SCALE GENOMIC DNA]</scope>
    <source>
        <strain evidence="4">An144</strain>
    </source>
</reference>
<dbReference type="CDD" id="cd17242">
    <property type="entry name" value="MobM_relaxase"/>
    <property type="match status" value="1"/>
</dbReference>
<dbReference type="Gene3D" id="3.30.930.30">
    <property type="match status" value="1"/>
</dbReference>
<evidence type="ECO:0000313" key="4">
    <source>
        <dbReference type="Proteomes" id="UP000196074"/>
    </source>
</evidence>
<dbReference type="RefSeq" id="WP_087216250.1">
    <property type="nucleotide sequence ID" value="NZ_NFLC01000041.1"/>
</dbReference>
<gene>
    <name evidence="3" type="ORF">B5E88_11805</name>
</gene>
<dbReference type="EMBL" id="NFLC01000041">
    <property type="protein sequence ID" value="OUQ07926.1"/>
    <property type="molecule type" value="Genomic_DNA"/>
</dbReference>
<organism evidence="3 4">
    <name type="scientific">Enterococcus cecorum</name>
    <dbReference type="NCBI Taxonomy" id="44008"/>
    <lineage>
        <taxon>Bacteria</taxon>
        <taxon>Bacillati</taxon>
        <taxon>Bacillota</taxon>
        <taxon>Bacilli</taxon>
        <taxon>Lactobacillales</taxon>
        <taxon>Enterococcaceae</taxon>
        <taxon>Enterococcus</taxon>
    </lineage>
</organism>
<evidence type="ECO:0000256" key="1">
    <source>
        <dbReference type="ARBA" id="ARBA00010657"/>
    </source>
</evidence>
<sequence length="700" mass="82264">MSFMTISFKKATNKTSIKHNNRKFDEKDWENDYHKHIDRFRSENNRYLVQRDIHEMYDEIFGSALELYNAKQKRKDRRISDYYQHVKKSKTLELQREFIVQVGNVEDFQIEENWQKANYILEKYVETFEARNPQFRVYNAVIHNDEASPHLHINVIPVAHGYKRGLSLQPSFDKAIRQQGIEEHAKDSRDVFRAFRDGEIQAVAEIAREMNIERRLGETNKFKDTREYKKYQQGLNELKNDIAEKKTEFEELEIQTTRLEAVKTNLESHTDVLKEKVDKYTQDIEKLHTEQNRAEKRLEEQKQENIDLNVAISDLKLDLMGVSEEVENINQRVAAAWHDDWLATKSQFPDFNMKTTITEQYEDSYSENGETFVQEVEIEVSVDENTPKTYNFNFRRTLELFNEKVEGFVSYLKEKALEFKNKALELLDKEGHLEDREKALNMREVVIDENLAGREREIDKKLVKLDNQAVLLTEKEVELEQIDKMIESRNEVLSNLNKSWSINQSNIINNLQSVVDNAKKTRFGSGWIIDEQELGFIKQAKIHLEENNPGNLIKANQDLNQSYLALKQEFKSGTFQDIRIEVAKKTKKLEDEIRDLKTTNANENKDNQALINIITDLAQKADKKENAYELHYDLGKTLFEKGGPLTKESKQLINNRLIDKLSTKGFADGYNMAKQRFEQERIERIQRLNGLNRDRGGLSL</sequence>
<evidence type="ECO:0000313" key="3">
    <source>
        <dbReference type="EMBL" id="OUQ07926.1"/>
    </source>
</evidence>
<comment type="caution">
    <text evidence="3">The sequence shown here is derived from an EMBL/GenBank/DDBJ whole genome shotgun (WGS) entry which is preliminary data.</text>
</comment>
<evidence type="ECO:0000256" key="2">
    <source>
        <dbReference type="SAM" id="Coils"/>
    </source>
</evidence>
<dbReference type="InterPro" id="IPR001668">
    <property type="entry name" value="Mob_Pre"/>
</dbReference>
<accession>A0A1Y4QRH7</accession>
<comment type="similarity">
    <text evidence="1">Belongs to the plasmid mobilization pre family.</text>
</comment>
<dbReference type="AlphaFoldDB" id="A0A1Y4QRH7"/>
<dbReference type="Pfam" id="PF01076">
    <property type="entry name" value="Mob_Pre"/>
    <property type="match status" value="1"/>
</dbReference>
<name>A0A1Y4QRH7_9ENTE</name>
<feature type="coiled-coil region" evidence="2">
    <location>
        <begin position="228"/>
        <end position="332"/>
    </location>
</feature>
<protein>
    <recommendedName>
        <fullName evidence="5">Recombinase</fullName>
    </recommendedName>
</protein>
<dbReference type="GO" id="GO:0003677">
    <property type="term" value="F:DNA binding"/>
    <property type="evidence" value="ECO:0007669"/>
    <property type="project" value="InterPro"/>
</dbReference>
<keyword evidence="2" id="KW-0175">Coiled coil</keyword>
<evidence type="ECO:0008006" key="5">
    <source>
        <dbReference type="Google" id="ProtNLM"/>
    </source>
</evidence>